<evidence type="ECO:0000256" key="1">
    <source>
        <dbReference type="SAM" id="SignalP"/>
    </source>
</evidence>
<sequence>MKTLTGFKMIVGILAMAFSATVLASPTPSSTTNTTPSGTIILAAQGQYGEQYARHHGRHYNRGYWNGYRGGYRGGYWRRNVYWYPNRYYYSHGKRCFKSCWRNRYGRIKCNVSCRY</sequence>
<protein>
    <recommendedName>
        <fullName evidence="4">Glycine-rich protein</fullName>
    </recommendedName>
</protein>
<feature type="signal peptide" evidence="1">
    <location>
        <begin position="1"/>
        <end position="24"/>
    </location>
</feature>
<evidence type="ECO:0000313" key="3">
    <source>
        <dbReference type="Proteomes" id="UP000054877"/>
    </source>
</evidence>
<dbReference type="AlphaFoldDB" id="A0A0W0Z6W3"/>
<dbReference type="RefSeq" id="WP_133141157.1">
    <property type="nucleotide sequence ID" value="NZ_CAAAII010000003.1"/>
</dbReference>
<name>A0A0W0Z6W3_LEGSP</name>
<gene>
    <name evidence="2" type="ORF">Lspi_1024</name>
</gene>
<reference evidence="2 3" key="1">
    <citation type="submission" date="2015-11" db="EMBL/GenBank/DDBJ databases">
        <title>Genomic analysis of 38 Legionella species identifies large and diverse effector repertoires.</title>
        <authorList>
            <person name="Burstein D."/>
            <person name="Amaro F."/>
            <person name="Zusman T."/>
            <person name="Lifshitz Z."/>
            <person name="Cohen O."/>
            <person name="Gilbert J.A."/>
            <person name="Pupko T."/>
            <person name="Shuman H.A."/>
            <person name="Segal G."/>
        </authorList>
    </citation>
    <scope>NUCLEOTIDE SEQUENCE [LARGE SCALE GENOMIC DNA]</scope>
    <source>
        <strain evidence="2 3">Mt.St.Helens-9</strain>
    </source>
</reference>
<accession>A0A0W0Z6W3</accession>
<keyword evidence="3" id="KW-1185">Reference proteome</keyword>
<organism evidence="2 3">
    <name type="scientific">Legionella spiritensis</name>
    <dbReference type="NCBI Taxonomy" id="452"/>
    <lineage>
        <taxon>Bacteria</taxon>
        <taxon>Pseudomonadati</taxon>
        <taxon>Pseudomonadota</taxon>
        <taxon>Gammaproteobacteria</taxon>
        <taxon>Legionellales</taxon>
        <taxon>Legionellaceae</taxon>
        <taxon>Legionella</taxon>
    </lineage>
</organism>
<evidence type="ECO:0000313" key="2">
    <source>
        <dbReference type="EMBL" id="KTD64857.1"/>
    </source>
</evidence>
<comment type="caution">
    <text evidence="2">The sequence shown here is derived from an EMBL/GenBank/DDBJ whole genome shotgun (WGS) entry which is preliminary data.</text>
</comment>
<dbReference type="PATRIC" id="fig|452.5.peg.1122"/>
<proteinExistence type="predicted"/>
<feature type="chain" id="PRO_5006918332" description="Glycine-rich protein" evidence="1">
    <location>
        <begin position="25"/>
        <end position="116"/>
    </location>
</feature>
<keyword evidence="1" id="KW-0732">Signal</keyword>
<dbReference type="EMBL" id="LNYX01000012">
    <property type="protein sequence ID" value="KTD64857.1"/>
    <property type="molecule type" value="Genomic_DNA"/>
</dbReference>
<evidence type="ECO:0008006" key="4">
    <source>
        <dbReference type="Google" id="ProtNLM"/>
    </source>
</evidence>
<dbReference type="Proteomes" id="UP000054877">
    <property type="component" value="Unassembled WGS sequence"/>
</dbReference>